<dbReference type="InterPro" id="IPR000182">
    <property type="entry name" value="GNAT_dom"/>
</dbReference>
<reference evidence="2 3" key="1">
    <citation type="submission" date="2019-06" db="EMBL/GenBank/DDBJ databases">
        <title>Sequencing the genomes of 1000 actinobacteria strains.</title>
        <authorList>
            <person name="Klenk H.-P."/>
        </authorList>
    </citation>
    <scope>NUCLEOTIDE SEQUENCE [LARGE SCALE GENOMIC DNA]</scope>
    <source>
        <strain evidence="2 3">DSM 8251</strain>
    </source>
</reference>
<keyword evidence="3" id="KW-1185">Reference proteome</keyword>
<dbReference type="InterPro" id="IPR051908">
    <property type="entry name" value="Ribosomal_N-acetyltransferase"/>
</dbReference>
<dbReference type="GO" id="GO:1990189">
    <property type="term" value="F:protein N-terminal-serine acetyltransferase activity"/>
    <property type="evidence" value="ECO:0007669"/>
    <property type="project" value="TreeGrafter"/>
</dbReference>
<sequence>MIRTMPILQDTVIDSHGVRLRPLTEADVPLIAEACADPASQYWLPILRPYTLDSAREFALELAPHSHASGDGIERGVEVDGEFVGVVGLKKTDWRVGRTEAGYWVAPWARGRGIAAKALCAITDWALDTQGMRRVEIHVATGNAASLATAERAMFTREGTLRHANVIDGEPVDMVLFSRLTADPRPA</sequence>
<comment type="caution">
    <text evidence="2">The sequence shown here is derived from an EMBL/GenBank/DDBJ whole genome shotgun (WGS) entry which is preliminary data.</text>
</comment>
<dbReference type="PANTHER" id="PTHR43441">
    <property type="entry name" value="RIBOSOMAL-PROTEIN-SERINE ACETYLTRANSFERASE"/>
    <property type="match status" value="1"/>
</dbReference>
<accession>A0A542ZBR4</accession>
<dbReference type="AlphaFoldDB" id="A0A542ZBR4"/>
<keyword evidence="2" id="KW-0808">Transferase</keyword>
<dbReference type="GO" id="GO:0008999">
    <property type="term" value="F:protein-N-terminal-alanine acetyltransferase activity"/>
    <property type="evidence" value="ECO:0007669"/>
    <property type="project" value="TreeGrafter"/>
</dbReference>
<dbReference type="OrthoDB" id="9795188at2"/>
<evidence type="ECO:0000313" key="3">
    <source>
        <dbReference type="Proteomes" id="UP000316196"/>
    </source>
</evidence>
<dbReference type="Proteomes" id="UP000316196">
    <property type="component" value="Unassembled WGS sequence"/>
</dbReference>
<protein>
    <submittedName>
        <fullName evidence="2">RimJ/RimL family protein N-acetyltransferase</fullName>
    </submittedName>
</protein>
<evidence type="ECO:0000259" key="1">
    <source>
        <dbReference type="PROSITE" id="PS51186"/>
    </source>
</evidence>
<dbReference type="EMBL" id="VFOR01000002">
    <property type="protein sequence ID" value="TQL57794.1"/>
    <property type="molecule type" value="Genomic_DNA"/>
</dbReference>
<dbReference type="SUPFAM" id="SSF55729">
    <property type="entry name" value="Acyl-CoA N-acyltransferases (Nat)"/>
    <property type="match status" value="1"/>
</dbReference>
<organism evidence="2 3">
    <name type="scientific">Propioniferax innocua</name>
    <dbReference type="NCBI Taxonomy" id="1753"/>
    <lineage>
        <taxon>Bacteria</taxon>
        <taxon>Bacillati</taxon>
        <taxon>Actinomycetota</taxon>
        <taxon>Actinomycetes</taxon>
        <taxon>Propionibacteriales</taxon>
        <taxon>Propionibacteriaceae</taxon>
        <taxon>Propioniferax</taxon>
    </lineage>
</organism>
<dbReference type="CDD" id="cd04301">
    <property type="entry name" value="NAT_SF"/>
    <property type="match status" value="1"/>
</dbReference>
<feature type="domain" description="N-acetyltransferase" evidence="1">
    <location>
        <begin position="18"/>
        <end position="179"/>
    </location>
</feature>
<dbReference type="PANTHER" id="PTHR43441:SF10">
    <property type="entry name" value="ACETYLTRANSFERASE"/>
    <property type="match status" value="1"/>
</dbReference>
<proteinExistence type="predicted"/>
<dbReference type="GO" id="GO:0005737">
    <property type="term" value="C:cytoplasm"/>
    <property type="evidence" value="ECO:0007669"/>
    <property type="project" value="TreeGrafter"/>
</dbReference>
<dbReference type="Gene3D" id="3.40.630.30">
    <property type="match status" value="1"/>
</dbReference>
<dbReference type="Pfam" id="PF13302">
    <property type="entry name" value="Acetyltransf_3"/>
    <property type="match status" value="1"/>
</dbReference>
<dbReference type="InterPro" id="IPR016181">
    <property type="entry name" value="Acyl_CoA_acyltransferase"/>
</dbReference>
<gene>
    <name evidence="2" type="ORF">FB460_1636</name>
</gene>
<dbReference type="PROSITE" id="PS51186">
    <property type="entry name" value="GNAT"/>
    <property type="match status" value="1"/>
</dbReference>
<evidence type="ECO:0000313" key="2">
    <source>
        <dbReference type="EMBL" id="TQL57794.1"/>
    </source>
</evidence>
<name>A0A542ZBR4_9ACTN</name>